<dbReference type="PROSITE" id="PS50887">
    <property type="entry name" value="GGDEF"/>
    <property type="match status" value="1"/>
</dbReference>
<protein>
    <submittedName>
        <fullName evidence="4">EAL domain-containing protein</fullName>
    </submittedName>
</protein>
<proteinExistence type="predicted"/>
<dbReference type="Pfam" id="PF13185">
    <property type="entry name" value="GAF_2"/>
    <property type="match status" value="1"/>
</dbReference>
<dbReference type="NCBIfam" id="TIGR00254">
    <property type="entry name" value="GGDEF"/>
    <property type="match status" value="1"/>
</dbReference>
<gene>
    <name evidence="4" type="ORF">P6P90_12110</name>
</gene>
<dbReference type="PANTHER" id="PTHR44757">
    <property type="entry name" value="DIGUANYLATE CYCLASE DGCP"/>
    <property type="match status" value="1"/>
</dbReference>
<dbReference type="PROSITE" id="PS50112">
    <property type="entry name" value="PAS"/>
    <property type="match status" value="2"/>
</dbReference>
<dbReference type="RefSeq" id="WP_278018400.1">
    <property type="nucleotide sequence ID" value="NZ_JARRRY010000011.1"/>
</dbReference>
<dbReference type="Pfam" id="PF00563">
    <property type="entry name" value="EAL"/>
    <property type="match status" value="1"/>
</dbReference>
<evidence type="ECO:0000313" key="4">
    <source>
        <dbReference type="EMBL" id="MDG5754712.1"/>
    </source>
</evidence>
<feature type="domain" description="GGDEF" evidence="3">
    <location>
        <begin position="440"/>
        <end position="573"/>
    </location>
</feature>
<dbReference type="PROSITE" id="PS50883">
    <property type="entry name" value="EAL"/>
    <property type="match status" value="1"/>
</dbReference>
<dbReference type="Gene3D" id="3.30.450.40">
    <property type="match status" value="1"/>
</dbReference>
<dbReference type="InterPro" id="IPR035919">
    <property type="entry name" value="EAL_sf"/>
</dbReference>
<feature type="domain" description="PAS" evidence="1">
    <location>
        <begin position="289"/>
        <end position="359"/>
    </location>
</feature>
<dbReference type="InterPro" id="IPR029016">
    <property type="entry name" value="GAF-like_dom_sf"/>
</dbReference>
<dbReference type="InterPro" id="IPR000014">
    <property type="entry name" value="PAS"/>
</dbReference>
<evidence type="ECO:0000313" key="5">
    <source>
        <dbReference type="Proteomes" id="UP001218246"/>
    </source>
</evidence>
<dbReference type="InterPro" id="IPR043128">
    <property type="entry name" value="Rev_trsase/Diguanyl_cyclase"/>
</dbReference>
<dbReference type="Gene3D" id="3.30.70.270">
    <property type="match status" value="1"/>
</dbReference>
<dbReference type="InterPro" id="IPR013656">
    <property type="entry name" value="PAS_4"/>
</dbReference>
<dbReference type="PIRSF" id="PIRSF005925">
    <property type="entry name" value="Dos"/>
    <property type="match status" value="1"/>
</dbReference>
<sequence length="847" mass="95907">MRTSQYQSSLKRHSSRPSLQFTLNKKTEILDINEDGLVLLGWELHDILGSSLLSFVHSEDRESVASYFQMYDSHEYISFRILSKQQDYVLVQQYARLIEDSEGHLHFFATLAQFHRQTEDLLSGQQKLLELIAKGMALPLILDEIIYTAEQIQPDIIGSILLLKEGRLYHGAAPKLPDTYTHALNGVRFGPGIGSCGTAAYLKQLIIVEDISTDPYWEHYKDLALTHGLKSCWSLPIFSSNNEVLGTFAIYHTYCKKPSQEDIEFFYTFSYLAGLAIEQTEIKQARDESEQRYKSLFDQNINAVISLDLEGRCLDVNEAALALGDFTRKQFINTYFTDWIVKEDLAATLELFEKTKDGASQSAFLRLLKADKQIVHLNVTFIPILVDHKVTGIYVMAADITERMKQEETIRHMAYYDALTSLPNRRLFYKRIEEAVLANKPFSILYMDVDRFKYINDSLGHNIGDKLLVHVGDRLQQSIGKDGNVFRLGGDEFTIFTIESNHHDSAIYLAKKLLQAFEPAFVVDDFTLHVTPSIGISRYPQDGTDVETLLKHADIAMYNAKKSGKNQYRTYQPSTQLPAPSPFLLHDLYEAINHDSLTVLYQPIMNITTNTVTAAEALVRWKHPKLGLISPNLFIPLAEEMGMITTIDIWMIRQACKQIDRLMRLKLASIRISVNISVKSLYKPNFAKCVIAILEEFSLPPHSLVLEIREGVFMQKESVVISNLQELQGYGISFSIDDFGTGYSSLASLERIPAQTIKIAKSFIDCLPSPGYGTIITSTLLSLAQQLNMTVIAEGVESVDQLTYLKEHACQYAQGFLISPPVIASHLEQMLSYQLQKTDFILPTNTT</sequence>
<dbReference type="Pfam" id="PF08447">
    <property type="entry name" value="PAS_3"/>
    <property type="match status" value="1"/>
</dbReference>
<comment type="caution">
    <text evidence="4">The sequence shown here is derived from an EMBL/GenBank/DDBJ whole genome shotgun (WGS) entry which is preliminary data.</text>
</comment>
<dbReference type="CDD" id="cd00130">
    <property type="entry name" value="PAS"/>
    <property type="match status" value="2"/>
</dbReference>
<dbReference type="SMART" id="SM00065">
    <property type="entry name" value="GAF"/>
    <property type="match status" value="1"/>
</dbReference>
<dbReference type="InterPro" id="IPR000160">
    <property type="entry name" value="GGDEF_dom"/>
</dbReference>
<feature type="domain" description="EAL" evidence="2">
    <location>
        <begin position="581"/>
        <end position="835"/>
    </location>
</feature>
<dbReference type="Gene3D" id="3.20.20.450">
    <property type="entry name" value="EAL domain"/>
    <property type="match status" value="1"/>
</dbReference>
<accession>A0ABT6H5V4</accession>
<organism evidence="4 5">
    <name type="scientific">Ectobacillus antri</name>
    <dbReference type="NCBI Taxonomy" id="2486280"/>
    <lineage>
        <taxon>Bacteria</taxon>
        <taxon>Bacillati</taxon>
        <taxon>Bacillota</taxon>
        <taxon>Bacilli</taxon>
        <taxon>Bacillales</taxon>
        <taxon>Bacillaceae</taxon>
        <taxon>Ectobacillus</taxon>
    </lineage>
</organism>
<dbReference type="CDD" id="cd01948">
    <property type="entry name" value="EAL"/>
    <property type="match status" value="1"/>
</dbReference>
<dbReference type="Gene3D" id="3.30.450.20">
    <property type="entry name" value="PAS domain"/>
    <property type="match status" value="2"/>
</dbReference>
<evidence type="ECO:0000259" key="1">
    <source>
        <dbReference type="PROSITE" id="PS50112"/>
    </source>
</evidence>
<dbReference type="SUPFAM" id="SSF55073">
    <property type="entry name" value="Nucleotide cyclase"/>
    <property type="match status" value="1"/>
</dbReference>
<dbReference type="SMART" id="SM00091">
    <property type="entry name" value="PAS"/>
    <property type="match status" value="2"/>
</dbReference>
<dbReference type="CDD" id="cd01949">
    <property type="entry name" value="GGDEF"/>
    <property type="match status" value="1"/>
</dbReference>
<evidence type="ECO:0000259" key="2">
    <source>
        <dbReference type="PROSITE" id="PS50883"/>
    </source>
</evidence>
<dbReference type="NCBIfam" id="TIGR00229">
    <property type="entry name" value="sensory_box"/>
    <property type="match status" value="1"/>
</dbReference>
<evidence type="ECO:0000259" key="3">
    <source>
        <dbReference type="PROSITE" id="PS50887"/>
    </source>
</evidence>
<dbReference type="Proteomes" id="UP001218246">
    <property type="component" value="Unassembled WGS sequence"/>
</dbReference>
<dbReference type="Pfam" id="PF08448">
    <property type="entry name" value="PAS_4"/>
    <property type="match status" value="1"/>
</dbReference>
<feature type="domain" description="PAS" evidence="1">
    <location>
        <begin position="21"/>
        <end position="75"/>
    </location>
</feature>
<name>A0ABT6H5V4_9BACI</name>
<reference evidence="4 5" key="1">
    <citation type="submission" date="2023-04" db="EMBL/GenBank/DDBJ databases">
        <title>Ectobacillus antri isolated from activated sludge.</title>
        <authorList>
            <person name="Yan P."/>
            <person name="Liu X."/>
        </authorList>
    </citation>
    <scope>NUCLEOTIDE SEQUENCE [LARGE SCALE GENOMIC DNA]</scope>
    <source>
        <strain evidence="4 5">C18H</strain>
    </source>
</reference>
<dbReference type="PANTHER" id="PTHR44757:SF2">
    <property type="entry name" value="BIOFILM ARCHITECTURE MAINTENANCE PROTEIN MBAA"/>
    <property type="match status" value="1"/>
</dbReference>
<dbReference type="InterPro" id="IPR029787">
    <property type="entry name" value="Nucleotide_cyclase"/>
</dbReference>
<dbReference type="SUPFAM" id="SSF55785">
    <property type="entry name" value="PYP-like sensor domain (PAS domain)"/>
    <property type="match status" value="2"/>
</dbReference>
<dbReference type="SUPFAM" id="SSF141868">
    <property type="entry name" value="EAL domain-like"/>
    <property type="match status" value="1"/>
</dbReference>
<dbReference type="SMART" id="SM00267">
    <property type="entry name" value="GGDEF"/>
    <property type="match status" value="1"/>
</dbReference>
<dbReference type="EMBL" id="JARULN010000011">
    <property type="protein sequence ID" value="MDG5754712.1"/>
    <property type="molecule type" value="Genomic_DNA"/>
</dbReference>
<dbReference type="Pfam" id="PF00990">
    <property type="entry name" value="GGDEF"/>
    <property type="match status" value="1"/>
</dbReference>
<keyword evidence="5" id="KW-1185">Reference proteome</keyword>
<dbReference type="SMART" id="SM00052">
    <property type="entry name" value="EAL"/>
    <property type="match status" value="1"/>
</dbReference>
<dbReference type="InterPro" id="IPR013655">
    <property type="entry name" value="PAS_fold_3"/>
</dbReference>
<dbReference type="InterPro" id="IPR012226">
    <property type="entry name" value="Diguanyl_cyclase/Pdiesterase"/>
</dbReference>
<dbReference type="InterPro" id="IPR001633">
    <property type="entry name" value="EAL_dom"/>
</dbReference>
<dbReference type="InterPro" id="IPR035965">
    <property type="entry name" value="PAS-like_dom_sf"/>
</dbReference>
<dbReference type="SUPFAM" id="SSF55781">
    <property type="entry name" value="GAF domain-like"/>
    <property type="match status" value="1"/>
</dbReference>
<dbReference type="InterPro" id="IPR052155">
    <property type="entry name" value="Biofilm_reg_signaling"/>
</dbReference>
<dbReference type="InterPro" id="IPR003018">
    <property type="entry name" value="GAF"/>
</dbReference>